<feature type="binding site" evidence="6">
    <location>
        <position position="244"/>
    </location>
    <ligand>
        <name>a divalent metal cation</name>
        <dbReference type="ChEBI" id="CHEBI:60240"/>
        <label>2</label>
        <note>catalytic</note>
    </ligand>
</feature>
<gene>
    <name evidence="6" type="primary">map</name>
    <name evidence="9" type="ORF">A2175_00690</name>
</gene>
<comment type="function">
    <text evidence="1 6">Removes the N-terminal methionine from nascent proteins. The N-terminal methionine is often cleaved when the second residue in the primary sequence is small and uncharged (Met-Ala-, Cys, Gly, Pro, Ser, Thr, or Val). Requires deformylation of the N(alpha)-formylated initiator methionine before it can be hydrolyzed.</text>
</comment>
<evidence type="ECO:0000313" key="9">
    <source>
        <dbReference type="EMBL" id="OGZ18786.1"/>
    </source>
</evidence>
<dbReference type="CDD" id="cd01086">
    <property type="entry name" value="MetAP1"/>
    <property type="match status" value="1"/>
</dbReference>
<accession>A0A1G2DZ02</accession>
<dbReference type="HAMAP" id="MF_01974">
    <property type="entry name" value="MetAP_1"/>
    <property type="match status" value="1"/>
</dbReference>
<evidence type="ECO:0000256" key="2">
    <source>
        <dbReference type="ARBA" id="ARBA00022438"/>
    </source>
</evidence>
<feature type="binding site" evidence="6">
    <location>
        <position position="105"/>
    </location>
    <ligand>
        <name>a divalent metal cation</name>
        <dbReference type="ChEBI" id="CHEBI:60240"/>
        <label>2</label>
        <note>catalytic</note>
    </ligand>
</feature>
<feature type="binding site" evidence="6">
    <location>
        <position position="168"/>
    </location>
    <ligand>
        <name>a divalent metal cation</name>
        <dbReference type="ChEBI" id="CHEBI:60240"/>
        <label>2</label>
        <note>catalytic</note>
    </ligand>
</feature>
<sequence length="260" mass="28509">MVPIKTQEEIEIMAEGGKILAKIMADLEREVKPGITTKTLDGLAESLVLKYGGQCSFKGYHGFPACLCTSINEEIVHAVPSDRALKQGDIISLDFGLNYKGFHSDMATTLAVGKINSETQRLIEITQKALEIGIEKIKPGNKIGDISRAIQKYVEAQGFNVVRELCGHGIGKKLHEDPEILNSVSFDKETVDKVKYAGDGNMVLAEGLVLCLEPMVTIGDWRIKKTADGFGFRTKDNSLSAHFEHMIAVTKTGYRILTIP</sequence>
<dbReference type="SUPFAM" id="SSF55920">
    <property type="entry name" value="Creatinase/aminopeptidase"/>
    <property type="match status" value="1"/>
</dbReference>
<evidence type="ECO:0000256" key="4">
    <source>
        <dbReference type="ARBA" id="ARBA00022723"/>
    </source>
</evidence>
<dbReference type="EC" id="3.4.11.18" evidence="6 7"/>
<dbReference type="GO" id="GO:0004239">
    <property type="term" value="F:initiator methionyl aminopeptidase activity"/>
    <property type="evidence" value="ECO:0007669"/>
    <property type="project" value="UniProtKB-UniRule"/>
</dbReference>
<dbReference type="GO" id="GO:0006508">
    <property type="term" value="P:proteolysis"/>
    <property type="evidence" value="ECO:0007669"/>
    <property type="project" value="UniProtKB-KW"/>
</dbReference>
<dbReference type="Proteomes" id="UP000176755">
    <property type="component" value="Unassembled WGS sequence"/>
</dbReference>
<comment type="catalytic activity">
    <reaction evidence="6 7">
        <text>Release of N-terminal amino acids, preferentially methionine, from peptides and arylamides.</text>
        <dbReference type="EC" id="3.4.11.18"/>
    </reaction>
</comment>
<evidence type="ECO:0000256" key="6">
    <source>
        <dbReference type="HAMAP-Rule" id="MF_01974"/>
    </source>
</evidence>
<proteinExistence type="inferred from homology"/>
<keyword evidence="2 6" id="KW-0031">Aminopeptidase</keyword>
<feature type="binding site" evidence="6">
    <location>
        <position position="244"/>
    </location>
    <ligand>
        <name>a divalent metal cation</name>
        <dbReference type="ChEBI" id="CHEBI:60240"/>
        <label>1</label>
    </ligand>
</feature>
<dbReference type="PRINTS" id="PR00599">
    <property type="entry name" value="MAPEPTIDASE"/>
</dbReference>
<dbReference type="GO" id="GO:0005829">
    <property type="term" value="C:cytosol"/>
    <property type="evidence" value="ECO:0007669"/>
    <property type="project" value="TreeGrafter"/>
</dbReference>
<dbReference type="PANTHER" id="PTHR43330">
    <property type="entry name" value="METHIONINE AMINOPEPTIDASE"/>
    <property type="match status" value="1"/>
</dbReference>
<dbReference type="PANTHER" id="PTHR43330:SF27">
    <property type="entry name" value="METHIONINE AMINOPEPTIDASE"/>
    <property type="match status" value="1"/>
</dbReference>
<dbReference type="AlphaFoldDB" id="A0A1G2DZ02"/>
<dbReference type="InterPro" id="IPR000994">
    <property type="entry name" value="Pept_M24"/>
</dbReference>
<comment type="cofactor">
    <cofactor evidence="6">
        <name>Co(2+)</name>
        <dbReference type="ChEBI" id="CHEBI:48828"/>
    </cofactor>
    <cofactor evidence="6">
        <name>Zn(2+)</name>
        <dbReference type="ChEBI" id="CHEBI:29105"/>
    </cofactor>
    <cofactor evidence="6">
        <name>Mn(2+)</name>
        <dbReference type="ChEBI" id="CHEBI:29035"/>
    </cofactor>
    <cofactor evidence="6">
        <name>Fe(2+)</name>
        <dbReference type="ChEBI" id="CHEBI:29033"/>
    </cofactor>
    <text evidence="6">Binds 2 divalent metal cations per subunit. Has a high-affinity and a low affinity metal-binding site. The true nature of the physiological cofactor is under debate. The enzyme is active with cobalt, zinc, manganese or divalent iron ions. Most likely, methionine aminopeptidases function as mononuclear Fe(2+)-metalloproteases under physiological conditions, and the catalytically relevant metal-binding site has been assigned to the histidine-containing high-affinity site.</text>
</comment>
<dbReference type="InterPro" id="IPR036005">
    <property type="entry name" value="Creatinase/aminopeptidase-like"/>
</dbReference>
<comment type="subunit">
    <text evidence="6">Monomer.</text>
</comment>
<name>A0A1G2DZ02_9BACT</name>
<feature type="binding site" evidence="6">
    <location>
        <position position="77"/>
    </location>
    <ligand>
        <name>substrate</name>
    </ligand>
</feature>
<feature type="binding site" evidence="6">
    <location>
        <position position="175"/>
    </location>
    <ligand>
        <name>substrate</name>
    </ligand>
</feature>
<feature type="domain" description="Peptidase M24" evidence="8">
    <location>
        <begin position="11"/>
        <end position="251"/>
    </location>
</feature>
<evidence type="ECO:0000256" key="7">
    <source>
        <dbReference type="RuleBase" id="RU003653"/>
    </source>
</evidence>
<dbReference type="EMBL" id="MHLY01000007">
    <property type="protein sequence ID" value="OGZ18786.1"/>
    <property type="molecule type" value="Genomic_DNA"/>
</dbReference>
<feature type="binding site" evidence="6">
    <location>
        <position position="105"/>
    </location>
    <ligand>
        <name>a divalent metal cation</name>
        <dbReference type="ChEBI" id="CHEBI:60240"/>
        <label>1</label>
    </ligand>
</feature>
<organism evidence="9 10">
    <name type="scientific">Candidatus Nealsonbacteria bacterium RBG_13_42_11</name>
    <dbReference type="NCBI Taxonomy" id="1801663"/>
    <lineage>
        <taxon>Bacteria</taxon>
        <taxon>Candidatus Nealsoniibacteriota</taxon>
    </lineage>
</organism>
<feature type="binding site" evidence="6">
    <location>
        <position position="213"/>
    </location>
    <ligand>
        <name>a divalent metal cation</name>
        <dbReference type="ChEBI" id="CHEBI:60240"/>
        <label>2</label>
        <note>catalytic</note>
    </ligand>
</feature>
<keyword evidence="4 6" id="KW-0479">Metal-binding</keyword>
<dbReference type="GO" id="GO:0070006">
    <property type="term" value="F:metalloaminopeptidase activity"/>
    <property type="evidence" value="ECO:0007669"/>
    <property type="project" value="UniProtKB-UniRule"/>
</dbReference>
<evidence type="ECO:0000256" key="1">
    <source>
        <dbReference type="ARBA" id="ARBA00002521"/>
    </source>
</evidence>
<dbReference type="InterPro" id="IPR001714">
    <property type="entry name" value="Pept_M24_MAP"/>
</dbReference>
<evidence type="ECO:0000313" key="10">
    <source>
        <dbReference type="Proteomes" id="UP000176755"/>
    </source>
</evidence>
<evidence type="ECO:0000256" key="5">
    <source>
        <dbReference type="ARBA" id="ARBA00022801"/>
    </source>
</evidence>
<evidence type="ECO:0000256" key="3">
    <source>
        <dbReference type="ARBA" id="ARBA00022670"/>
    </source>
</evidence>
<dbReference type="STRING" id="1801663.A2175_00690"/>
<dbReference type="InterPro" id="IPR002467">
    <property type="entry name" value="Pept_M24A_MAP1"/>
</dbReference>
<dbReference type="GO" id="GO:0046872">
    <property type="term" value="F:metal ion binding"/>
    <property type="evidence" value="ECO:0007669"/>
    <property type="project" value="UniProtKB-UniRule"/>
</dbReference>
<dbReference type="Pfam" id="PF00557">
    <property type="entry name" value="Peptidase_M24"/>
    <property type="match status" value="1"/>
</dbReference>
<keyword evidence="5 6" id="KW-0378">Hydrolase</keyword>
<comment type="similarity">
    <text evidence="6">Belongs to the peptidase M24A family. Methionine aminopeptidase type 1 subfamily.</text>
</comment>
<keyword evidence="3 6" id="KW-0645">Protease</keyword>
<reference evidence="9 10" key="1">
    <citation type="journal article" date="2016" name="Nat. Commun.">
        <title>Thousands of microbial genomes shed light on interconnected biogeochemical processes in an aquifer system.</title>
        <authorList>
            <person name="Anantharaman K."/>
            <person name="Brown C.T."/>
            <person name="Hug L.A."/>
            <person name="Sharon I."/>
            <person name="Castelle C.J."/>
            <person name="Probst A.J."/>
            <person name="Thomas B.C."/>
            <person name="Singh A."/>
            <person name="Wilkins M.J."/>
            <person name="Karaoz U."/>
            <person name="Brodie E.L."/>
            <person name="Williams K.H."/>
            <person name="Hubbard S.S."/>
            <person name="Banfield J.F."/>
        </authorList>
    </citation>
    <scope>NUCLEOTIDE SEQUENCE [LARGE SCALE GENOMIC DNA]</scope>
</reference>
<dbReference type="NCBIfam" id="TIGR00500">
    <property type="entry name" value="met_pdase_I"/>
    <property type="match status" value="1"/>
</dbReference>
<dbReference type="Gene3D" id="3.90.230.10">
    <property type="entry name" value="Creatinase/methionine aminopeptidase superfamily"/>
    <property type="match status" value="1"/>
</dbReference>
<comment type="caution">
    <text evidence="9">The sequence shown here is derived from an EMBL/GenBank/DDBJ whole genome shotgun (WGS) entry which is preliminary data.</text>
</comment>
<feature type="binding site" evidence="6">
    <location>
        <position position="94"/>
    </location>
    <ligand>
        <name>a divalent metal cation</name>
        <dbReference type="ChEBI" id="CHEBI:60240"/>
        <label>1</label>
    </ligand>
</feature>
<protein>
    <recommendedName>
        <fullName evidence="6 7">Methionine aminopeptidase</fullName>
        <shortName evidence="6">MAP</shortName>
        <shortName evidence="6">MetAP</shortName>
        <ecNumber evidence="6 7">3.4.11.18</ecNumber>
    </recommendedName>
    <alternativeName>
        <fullName evidence="6">Peptidase M</fullName>
    </alternativeName>
</protein>
<evidence type="ECO:0000259" key="8">
    <source>
        <dbReference type="Pfam" id="PF00557"/>
    </source>
</evidence>